<evidence type="ECO:0000256" key="3">
    <source>
        <dbReference type="ARBA" id="ARBA00022723"/>
    </source>
</evidence>
<dbReference type="RefSeq" id="WP_083457399.1">
    <property type="nucleotide sequence ID" value="NZ_CP011125.1"/>
</dbReference>
<evidence type="ECO:0000259" key="9">
    <source>
        <dbReference type="Pfam" id="PF01551"/>
    </source>
</evidence>
<evidence type="ECO:0000313" key="11">
    <source>
        <dbReference type="Proteomes" id="UP000034883"/>
    </source>
</evidence>
<evidence type="ECO:0000256" key="1">
    <source>
        <dbReference type="ARBA" id="ARBA00001947"/>
    </source>
</evidence>
<dbReference type="AlphaFoldDB" id="A0A0F6W2Y0"/>
<dbReference type="GO" id="GO:0006508">
    <property type="term" value="P:proteolysis"/>
    <property type="evidence" value="ECO:0007669"/>
    <property type="project" value="UniProtKB-KW"/>
</dbReference>
<dbReference type="PANTHER" id="PTHR21666">
    <property type="entry name" value="PEPTIDASE-RELATED"/>
    <property type="match status" value="1"/>
</dbReference>
<evidence type="ECO:0000256" key="6">
    <source>
        <dbReference type="ARBA" id="ARBA00023049"/>
    </source>
</evidence>
<evidence type="ECO:0000256" key="7">
    <source>
        <dbReference type="SAM" id="MobiDB-lite"/>
    </source>
</evidence>
<comment type="cofactor">
    <cofactor evidence="1">
        <name>Zn(2+)</name>
        <dbReference type="ChEBI" id="CHEBI:29105"/>
    </cofactor>
</comment>
<dbReference type="InterPro" id="IPR011055">
    <property type="entry name" value="Dup_hybrid_motif"/>
</dbReference>
<feature type="region of interest" description="Disordered" evidence="7">
    <location>
        <begin position="87"/>
        <end position="118"/>
    </location>
</feature>
<dbReference type="CDD" id="cd12797">
    <property type="entry name" value="M23_peptidase"/>
    <property type="match status" value="1"/>
</dbReference>
<accession>A0A0F6W2Y0</accession>
<keyword evidence="3" id="KW-0479">Metal-binding</keyword>
<dbReference type="Gene3D" id="3.10.450.350">
    <property type="match status" value="1"/>
</dbReference>
<dbReference type="InterPro" id="IPR016047">
    <property type="entry name" value="M23ase_b-sheet_dom"/>
</dbReference>
<evidence type="ECO:0000256" key="2">
    <source>
        <dbReference type="ARBA" id="ARBA00022670"/>
    </source>
</evidence>
<evidence type="ECO:0000256" key="4">
    <source>
        <dbReference type="ARBA" id="ARBA00022801"/>
    </source>
</evidence>
<proteinExistence type="predicted"/>
<keyword evidence="2" id="KW-0645">Protease</keyword>
<keyword evidence="4" id="KW-0378">Hydrolase</keyword>
<sequence length="502" mass="53457">MADETPSGIPTHRPLPSVGMPLLRDDVRSTRQKQLLVVVALLAIAGIAAAVVALVPGPPPEGEGGEVPAAAEGPAVPLAVGFSPPHDAGPLAIDAGPPAPPPEPLAIESTGVPGGTRTTHAFGRAVGFRPALTNAGLSGADADALTTALTGVMDFRRCRPEHQIVVERDADGSLVRFEYRASITQIYEAVRDGSRWLGRQVDVPVQRTRLARGGTVATSLGAALDGAGLGRAMVGTFVETFDGRIDFNTETRAGDAFRILLDEERIDGQFLGYGTVWAIEYRSQRRGVLRAFWFETRAAAGGRPAEGDFHDETGRAVHGGWLRTPLRYDHISSPFNPRRMHPVLRRVMPHNGIDYAAGTGTPVWAAADGVITFIGARGANGNLVALRHEGGYETFYAHLSRFAPGLSRGDTVTQRQVIGYVGSTGRSTGPHLHFGLKRHGGFVDPGRELNGPGRMLPAAQMGRFRAQLASLRRELDAIEIPEVAVREAPEAHPVAATEDVMD</sequence>
<dbReference type="GO" id="GO:0046872">
    <property type="term" value="F:metal ion binding"/>
    <property type="evidence" value="ECO:0007669"/>
    <property type="project" value="UniProtKB-KW"/>
</dbReference>
<keyword evidence="8" id="KW-0472">Membrane</keyword>
<evidence type="ECO:0000256" key="5">
    <source>
        <dbReference type="ARBA" id="ARBA00022833"/>
    </source>
</evidence>
<dbReference type="InterPro" id="IPR050570">
    <property type="entry name" value="Cell_wall_metabolism_enzyme"/>
</dbReference>
<dbReference type="OrthoDB" id="9815245at2"/>
<reference evidence="10 11" key="1">
    <citation type="submission" date="2015-03" db="EMBL/GenBank/DDBJ databases">
        <title>Genome assembly of Sandaracinus amylolyticus DSM 53668.</title>
        <authorList>
            <person name="Sharma G."/>
            <person name="Subramanian S."/>
        </authorList>
    </citation>
    <scope>NUCLEOTIDE SEQUENCE [LARGE SCALE GENOMIC DNA]</scope>
    <source>
        <strain evidence="10 11">DSM 53668</strain>
    </source>
</reference>
<organism evidence="10 11">
    <name type="scientific">Sandaracinus amylolyticus</name>
    <dbReference type="NCBI Taxonomy" id="927083"/>
    <lineage>
        <taxon>Bacteria</taxon>
        <taxon>Pseudomonadati</taxon>
        <taxon>Myxococcota</taxon>
        <taxon>Polyangia</taxon>
        <taxon>Polyangiales</taxon>
        <taxon>Sandaracinaceae</taxon>
        <taxon>Sandaracinus</taxon>
    </lineage>
</organism>
<feature type="domain" description="M23ase beta-sheet core" evidence="9">
    <location>
        <begin position="349"/>
        <end position="445"/>
    </location>
</feature>
<feature type="transmembrane region" description="Helical" evidence="8">
    <location>
        <begin position="35"/>
        <end position="55"/>
    </location>
</feature>
<keyword evidence="5" id="KW-0862">Zinc</keyword>
<keyword evidence="11" id="KW-1185">Reference proteome</keyword>
<dbReference type="KEGG" id="samy:DB32_003120"/>
<keyword evidence="8" id="KW-1133">Transmembrane helix</keyword>
<dbReference type="SUPFAM" id="SSF51261">
    <property type="entry name" value="Duplicated hybrid motif"/>
    <property type="match status" value="1"/>
</dbReference>
<keyword evidence="6" id="KW-0482">Metalloprotease</keyword>
<dbReference type="Gene3D" id="2.70.70.10">
    <property type="entry name" value="Glucose Permease (Domain IIA)"/>
    <property type="match status" value="1"/>
</dbReference>
<dbReference type="STRING" id="927083.DB32_003120"/>
<dbReference type="GO" id="GO:0004222">
    <property type="term" value="F:metalloendopeptidase activity"/>
    <property type="evidence" value="ECO:0007669"/>
    <property type="project" value="TreeGrafter"/>
</dbReference>
<dbReference type="Pfam" id="PF01551">
    <property type="entry name" value="Peptidase_M23"/>
    <property type="match status" value="1"/>
</dbReference>
<evidence type="ECO:0000313" key="10">
    <source>
        <dbReference type="EMBL" id="AKF05971.1"/>
    </source>
</evidence>
<dbReference type="Proteomes" id="UP000034883">
    <property type="component" value="Chromosome"/>
</dbReference>
<gene>
    <name evidence="10" type="ORF">DB32_003120</name>
</gene>
<name>A0A0F6W2Y0_9BACT</name>
<dbReference type="EMBL" id="CP011125">
    <property type="protein sequence ID" value="AKF05971.1"/>
    <property type="molecule type" value="Genomic_DNA"/>
</dbReference>
<keyword evidence="8" id="KW-0812">Transmembrane</keyword>
<evidence type="ECO:0000256" key="8">
    <source>
        <dbReference type="SAM" id="Phobius"/>
    </source>
</evidence>
<dbReference type="PANTHER" id="PTHR21666:SF288">
    <property type="entry name" value="CELL DIVISION PROTEIN YTFB"/>
    <property type="match status" value="1"/>
</dbReference>
<protein>
    <submittedName>
        <fullName evidence="10">Membrane protein</fullName>
    </submittedName>
</protein>